<proteinExistence type="predicted"/>
<evidence type="ECO:0000256" key="1">
    <source>
        <dbReference type="SAM" id="MobiDB-lite"/>
    </source>
</evidence>
<comment type="caution">
    <text evidence="2">The sequence shown here is derived from an EMBL/GenBank/DDBJ whole genome shotgun (WGS) entry which is preliminary data.</text>
</comment>
<dbReference type="AlphaFoldDB" id="X1S9K1"/>
<feature type="non-terminal residue" evidence="2">
    <location>
        <position position="1"/>
    </location>
</feature>
<name>X1S9K1_9ZZZZ</name>
<reference evidence="2" key="1">
    <citation type="journal article" date="2014" name="Front. Microbiol.">
        <title>High frequency of phylogenetically diverse reductive dehalogenase-homologous genes in deep subseafloor sedimentary metagenomes.</title>
        <authorList>
            <person name="Kawai M."/>
            <person name="Futagami T."/>
            <person name="Toyoda A."/>
            <person name="Takaki Y."/>
            <person name="Nishi S."/>
            <person name="Hori S."/>
            <person name="Arai W."/>
            <person name="Tsubouchi T."/>
            <person name="Morono Y."/>
            <person name="Uchiyama I."/>
            <person name="Ito T."/>
            <person name="Fujiyama A."/>
            <person name="Inagaki F."/>
            <person name="Takami H."/>
        </authorList>
    </citation>
    <scope>NUCLEOTIDE SEQUENCE</scope>
    <source>
        <strain evidence="2">Expedition CK06-06</strain>
    </source>
</reference>
<organism evidence="2">
    <name type="scientific">marine sediment metagenome</name>
    <dbReference type="NCBI Taxonomy" id="412755"/>
    <lineage>
        <taxon>unclassified sequences</taxon>
        <taxon>metagenomes</taxon>
        <taxon>ecological metagenomes</taxon>
    </lineage>
</organism>
<gene>
    <name evidence="2" type="ORF">S12H4_30393</name>
</gene>
<accession>X1S9K1</accession>
<evidence type="ECO:0000313" key="2">
    <source>
        <dbReference type="EMBL" id="GAI89722.1"/>
    </source>
</evidence>
<feature type="region of interest" description="Disordered" evidence="1">
    <location>
        <begin position="144"/>
        <end position="175"/>
    </location>
</feature>
<feature type="compositionally biased region" description="Basic and acidic residues" evidence="1">
    <location>
        <begin position="144"/>
        <end position="153"/>
    </location>
</feature>
<sequence>ARKLRDLEITEISLVDKAATGKKFMIIKSAEVIKLKKIADLIEEFSDEIFDETFDRVEFEKKEVPQEIKDALKEALEDLNKYKDDFPDDLTAAIKLLLKFVAVSYGSSPGKEGPDKKKVKKQQVSFWPSFDFDGKGKEEIERIKKRRSGEGDKFPSITAQIFGTGEPGEEEDEED</sequence>
<dbReference type="EMBL" id="BARW01017625">
    <property type="protein sequence ID" value="GAI89722.1"/>
    <property type="molecule type" value="Genomic_DNA"/>
</dbReference>
<protein>
    <submittedName>
        <fullName evidence="2">Uncharacterized protein</fullName>
    </submittedName>
</protein>